<dbReference type="Gene3D" id="3.30.505.10">
    <property type="entry name" value="SH2 domain"/>
    <property type="match status" value="1"/>
</dbReference>
<dbReference type="GO" id="GO:0016192">
    <property type="term" value="P:vesicle-mediated transport"/>
    <property type="evidence" value="ECO:0007669"/>
    <property type="project" value="InterPro"/>
</dbReference>
<reference evidence="4" key="2">
    <citation type="submission" date="2025-08" db="UniProtKB">
        <authorList>
            <consortium name="Ensembl"/>
        </authorList>
    </citation>
    <scope>IDENTIFICATION</scope>
</reference>
<proteinExistence type="predicted"/>
<dbReference type="RefSeq" id="XP_028856729.1">
    <property type="nucleotide sequence ID" value="XM_029000896.1"/>
</dbReference>
<accession>A0AAY4DIT6</accession>
<keyword evidence="5" id="KW-1185">Reference proteome</keyword>
<dbReference type="Proteomes" id="UP000694580">
    <property type="component" value="Chromosome 13"/>
</dbReference>
<dbReference type="SMART" id="SM00167">
    <property type="entry name" value="VPS9"/>
    <property type="match status" value="1"/>
</dbReference>
<evidence type="ECO:0000313" key="4">
    <source>
        <dbReference type="Ensembl" id="ENSDCDP00010045442.1"/>
    </source>
</evidence>
<dbReference type="Ensembl" id="ENSDCDT00010055620.1">
    <property type="protein sequence ID" value="ENSDCDP00010045442.1"/>
    <property type="gene ID" value="ENSDCDG00010027995.1"/>
</dbReference>
<dbReference type="Pfam" id="PF23268">
    <property type="entry name" value="RIN1"/>
    <property type="match status" value="1"/>
</dbReference>
<reference evidence="4 5" key="1">
    <citation type="submission" date="2020-06" db="EMBL/GenBank/DDBJ databases">
        <authorList>
            <consortium name="Wellcome Sanger Institute Data Sharing"/>
        </authorList>
    </citation>
    <scope>NUCLEOTIDE SEQUENCE [LARGE SCALE GENOMIC DNA]</scope>
</reference>
<reference evidence="4" key="3">
    <citation type="submission" date="2025-09" db="UniProtKB">
        <authorList>
            <consortium name="Ensembl"/>
        </authorList>
    </citation>
    <scope>IDENTIFICATION</scope>
</reference>
<dbReference type="GO" id="GO:0005829">
    <property type="term" value="C:cytosol"/>
    <property type="evidence" value="ECO:0007669"/>
    <property type="project" value="TreeGrafter"/>
</dbReference>
<feature type="region of interest" description="Disordered" evidence="2">
    <location>
        <begin position="661"/>
        <end position="786"/>
    </location>
</feature>
<dbReference type="Gene3D" id="1.20.1050.80">
    <property type="entry name" value="VPS9 domain"/>
    <property type="match status" value="1"/>
</dbReference>
<dbReference type="PANTHER" id="PTHR23101:SF72">
    <property type="entry name" value="RAS AND RAB INTERACTOR-LIKE PROTEIN"/>
    <property type="match status" value="1"/>
</dbReference>
<protein>
    <recommendedName>
        <fullName evidence="3">VPS9 domain-containing protein</fullName>
    </recommendedName>
</protein>
<feature type="domain" description="VPS9" evidence="3">
    <location>
        <begin position="492"/>
        <end position="638"/>
    </location>
</feature>
<sequence>MKGQDEEEEEEEEAEKVEVSSGVKTSEKISNGDSGAVLGPLALLQKLQVCQDAWCPGGPWDRDGAHAALWGRPAGSFLVIGDSRQRLLCVSVGGTREWAKDFSIHNTGKVVQLATSHLSFLSLPQLVAFYSLSRDVLPVCLLIPAWISRLTDPPERQPVLLGPKSWLCPPPADVMSTGTSLTLGNVVCSIQLTTSSGALAVLNPLYFLEHGDDWFTQSQSGLPGSQRKERRLSVARKRLGAGLRKERGISLDEALQNHSVPECADTSLVSSEVPPPSSPSTSEKVVLRRPSRSSLPDPVWSSGLQSPCRVSWIEDRMWLSPPPPPSLLHPPSLELDSLSISSVEEEPESLPSPTQSHVARRQLANKVKNRLSAVGNAIGGLMSPQKRLNHRVQELSRCKGGAFAEAVRRFVDQTLKIAVSTGMSCAELLQEVRASLTGLRDSLLDHAEISSLVDVLGDLSDSELDAMLELSLHKVALKPVSSHLYSCIRASRLQDMSLQRLQTNQQTLKGRSVEALEGTAGAGVPDAVTMERIQQRWVSMHQAYSPSTKVQVLLKVCKSIYHSMNSNAKPGVVFGADDFLPCLTWVLLHSDVTTLQTDTDYMMELLDPVQLQGEGGYYLTSLYAALFYISSFRPLAPLAARQLSAEAQQSLNQWHRRRTLHCNQSRQRHNRQTIRRHVRRGDNTKEATETSDNQVKPSGGGEGSLQAMNKDQDSRKTEEAPESLVSRDPHFQCQDHRSTLSTVSESIPVQHVHDPLRNQVDRDTQPAGSTDADGDSSGLHSTGMVS</sequence>
<gene>
    <name evidence="4" type="primary">rinl</name>
</gene>
<organism evidence="4 5">
    <name type="scientific">Denticeps clupeoides</name>
    <name type="common">denticle herring</name>
    <dbReference type="NCBI Taxonomy" id="299321"/>
    <lineage>
        <taxon>Eukaryota</taxon>
        <taxon>Metazoa</taxon>
        <taxon>Chordata</taxon>
        <taxon>Craniata</taxon>
        <taxon>Vertebrata</taxon>
        <taxon>Euteleostomi</taxon>
        <taxon>Actinopterygii</taxon>
        <taxon>Neopterygii</taxon>
        <taxon>Teleostei</taxon>
        <taxon>Clupei</taxon>
        <taxon>Clupeiformes</taxon>
        <taxon>Denticipitoidei</taxon>
        <taxon>Denticipitidae</taxon>
        <taxon>Denticeps</taxon>
    </lineage>
</organism>
<dbReference type="GO" id="GO:0030139">
    <property type="term" value="C:endocytic vesicle"/>
    <property type="evidence" value="ECO:0007669"/>
    <property type="project" value="TreeGrafter"/>
</dbReference>
<dbReference type="InterPro" id="IPR037191">
    <property type="entry name" value="VPS9_dom_sf"/>
</dbReference>
<dbReference type="SUPFAM" id="SSF55550">
    <property type="entry name" value="SH2 domain"/>
    <property type="match status" value="1"/>
</dbReference>
<feature type="compositionally biased region" description="Basic and acidic residues" evidence="2">
    <location>
        <begin position="710"/>
        <end position="738"/>
    </location>
</feature>
<dbReference type="SUPFAM" id="SSF109993">
    <property type="entry name" value="VPS9 domain"/>
    <property type="match status" value="1"/>
</dbReference>
<keyword evidence="1" id="KW-0343">GTPase activation</keyword>
<dbReference type="InterPro" id="IPR045046">
    <property type="entry name" value="Vps9-like"/>
</dbReference>
<dbReference type="AlphaFoldDB" id="A0AAY4DIT6"/>
<dbReference type="PROSITE" id="PS51205">
    <property type="entry name" value="VPS9"/>
    <property type="match status" value="1"/>
</dbReference>
<feature type="compositionally biased region" description="Basic and acidic residues" evidence="2">
    <location>
        <begin position="751"/>
        <end position="764"/>
    </location>
</feature>
<evidence type="ECO:0000256" key="1">
    <source>
        <dbReference type="ARBA" id="ARBA00022468"/>
    </source>
</evidence>
<dbReference type="GO" id="GO:0005085">
    <property type="term" value="F:guanyl-nucleotide exchange factor activity"/>
    <property type="evidence" value="ECO:0007669"/>
    <property type="project" value="InterPro"/>
</dbReference>
<dbReference type="GO" id="GO:0031267">
    <property type="term" value="F:small GTPase binding"/>
    <property type="evidence" value="ECO:0007669"/>
    <property type="project" value="TreeGrafter"/>
</dbReference>
<dbReference type="GeneTree" id="ENSGT00940000154866"/>
<dbReference type="CTD" id="126432"/>
<dbReference type="InterPro" id="IPR036860">
    <property type="entry name" value="SH2_dom_sf"/>
</dbReference>
<dbReference type="Pfam" id="PF02204">
    <property type="entry name" value="VPS9"/>
    <property type="match status" value="1"/>
</dbReference>
<feature type="compositionally biased region" description="Acidic residues" evidence="2">
    <location>
        <begin position="1"/>
        <end position="15"/>
    </location>
</feature>
<evidence type="ECO:0000259" key="3">
    <source>
        <dbReference type="PROSITE" id="PS51205"/>
    </source>
</evidence>
<evidence type="ECO:0000313" key="5">
    <source>
        <dbReference type="Proteomes" id="UP000694580"/>
    </source>
</evidence>
<dbReference type="GO" id="GO:0005096">
    <property type="term" value="F:GTPase activator activity"/>
    <property type="evidence" value="ECO:0007669"/>
    <property type="project" value="UniProtKB-KW"/>
</dbReference>
<evidence type="ECO:0000256" key="2">
    <source>
        <dbReference type="SAM" id="MobiDB-lite"/>
    </source>
</evidence>
<feature type="region of interest" description="Disordered" evidence="2">
    <location>
        <begin position="1"/>
        <end position="28"/>
    </location>
</feature>
<dbReference type="PANTHER" id="PTHR23101">
    <property type="entry name" value="RAB GDP/GTP EXCHANGE FACTOR"/>
    <property type="match status" value="1"/>
</dbReference>
<dbReference type="GeneID" id="114802196"/>
<name>A0AAY4DIT6_9TELE</name>
<feature type="region of interest" description="Disordered" evidence="2">
    <location>
        <begin position="265"/>
        <end position="304"/>
    </location>
</feature>
<feature type="compositionally biased region" description="Basic residues" evidence="2">
    <location>
        <begin position="661"/>
        <end position="679"/>
    </location>
</feature>
<dbReference type="InterPro" id="IPR003123">
    <property type="entry name" value="VPS9"/>
</dbReference>